<accession>F0WW04</accession>
<reference evidence="2" key="2">
    <citation type="submission" date="2011-02" db="EMBL/GenBank/DDBJ databases">
        <authorList>
            <person name="MacLean D."/>
        </authorList>
    </citation>
    <scope>NUCLEOTIDE SEQUENCE</scope>
</reference>
<organism evidence="2">
    <name type="scientific">Albugo laibachii Nc14</name>
    <dbReference type="NCBI Taxonomy" id="890382"/>
    <lineage>
        <taxon>Eukaryota</taxon>
        <taxon>Sar</taxon>
        <taxon>Stramenopiles</taxon>
        <taxon>Oomycota</taxon>
        <taxon>Peronosporomycetes</taxon>
        <taxon>Albuginales</taxon>
        <taxon>Albuginaceae</taxon>
        <taxon>Albugo</taxon>
    </lineage>
</organism>
<proteinExistence type="predicted"/>
<feature type="region of interest" description="Disordered" evidence="1">
    <location>
        <begin position="13"/>
        <end position="34"/>
    </location>
</feature>
<evidence type="ECO:0000256" key="1">
    <source>
        <dbReference type="SAM" id="MobiDB-lite"/>
    </source>
</evidence>
<sequence length="91" mass="10766">MFESALRRGLRMHVDSLTETPEREANRRKNHDAAPGGYFAKHQCEYSMETRIILGSDIVVLEQMEFRSWVKYMATRVQEEFSLTQMHDRKS</sequence>
<evidence type="ECO:0000313" key="2">
    <source>
        <dbReference type="EMBL" id="CCA25606.1"/>
    </source>
</evidence>
<reference evidence="2" key="1">
    <citation type="journal article" date="2011" name="PLoS Biol.">
        <title>Gene gain and loss during evolution of obligate parasitism in the white rust pathogen of Arabidopsis thaliana.</title>
        <authorList>
            <person name="Kemen E."/>
            <person name="Gardiner A."/>
            <person name="Schultz-Larsen T."/>
            <person name="Kemen A.C."/>
            <person name="Balmuth A.L."/>
            <person name="Robert-Seilaniantz A."/>
            <person name="Bailey K."/>
            <person name="Holub E."/>
            <person name="Studholme D.J."/>
            <person name="Maclean D."/>
            <person name="Jones J.D."/>
        </authorList>
    </citation>
    <scope>NUCLEOTIDE SEQUENCE</scope>
</reference>
<feature type="compositionally biased region" description="Basic and acidic residues" evidence="1">
    <location>
        <begin position="13"/>
        <end position="27"/>
    </location>
</feature>
<gene>
    <name evidence="2" type="primary">AlNc14C307G10453</name>
    <name evidence="2" type="ORF">ALNC14_117500</name>
</gene>
<name>F0WW04_9STRA</name>
<dbReference type="HOGENOM" id="CLU_2431562_0_0_1"/>
<dbReference type="AlphaFoldDB" id="F0WW04"/>
<protein>
    <submittedName>
        <fullName evidence="2">AlNc14C307G10453 protein</fullName>
    </submittedName>
</protein>
<dbReference type="EMBL" id="FR824352">
    <property type="protein sequence ID" value="CCA25606.1"/>
    <property type="molecule type" value="Genomic_DNA"/>
</dbReference>